<dbReference type="SUPFAM" id="SSF75399">
    <property type="entry name" value="Plakin repeat"/>
    <property type="match status" value="3"/>
</dbReference>
<accession>A0A914CVV5</accession>
<dbReference type="InterPro" id="IPR035915">
    <property type="entry name" value="Plakin_repeat_sf"/>
</dbReference>
<sequence>AQQLAPKIYPDKQIEETISTKKHVKRTETSADGGSGGVSAYRAITGSKGAIEVPSNGYHVREAERRGMVDLTSGVVTPFGADRSLNLEEAFTLGVLNPNSITIKDPKSGRSLNAREAIQQKVMDKNGGLDNRGRRLTLQEAVEERIVHLEAEPPATLSQANKKIIQLASGQGPVMNFRPVGQAVVEEHDQAWSFDAQSGQFVDLQSGQTLSIDRALESGKLSADDLRVRDASTGRELSFDEAQRWGIINLRDGYYLDKTNNQRYNFTEAARQQRIYPTGGVPENAADSVHTTLKSHTRSEISKKEAIPTGSPAVEYNISKLVNSRAYDASSGLFQPPDAQKQMTLKQLIVKGYLNPYNTMIVDRRQRRDLTLIDAIDENIVDAVAGTVKDTSTGRTHDFASAVRDGLVKESAPDSYDASFGSQQQRLGNMS</sequence>
<dbReference type="AlphaFoldDB" id="A0A914CVV5"/>
<reference evidence="2" key="1">
    <citation type="submission" date="2022-11" db="UniProtKB">
        <authorList>
            <consortium name="WormBaseParasite"/>
        </authorList>
    </citation>
    <scope>IDENTIFICATION</scope>
</reference>
<name>A0A914CVV5_9BILA</name>
<keyword evidence="1" id="KW-1185">Reference proteome</keyword>
<dbReference type="Gene3D" id="3.90.1290.10">
    <property type="entry name" value="Plakin repeat"/>
    <property type="match status" value="2"/>
</dbReference>
<evidence type="ECO:0000313" key="1">
    <source>
        <dbReference type="Proteomes" id="UP000887540"/>
    </source>
</evidence>
<proteinExistence type="predicted"/>
<dbReference type="WBParaSite" id="ACRNAN_scaffold14359.g28757.t1">
    <property type="protein sequence ID" value="ACRNAN_scaffold14359.g28757.t1"/>
    <property type="gene ID" value="ACRNAN_scaffold14359.g28757"/>
</dbReference>
<organism evidence="1 2">
    <name type="scientific">Acrobeloides nanus</name>
    <dbReference type="NCBI Taxonomy" id="290746"/>
    <lineage>
        <taxon>Eukaryota</taxon>
        <taxon>Metazoa</taxon>
        <taxon>Ecdysozoa</taxon>
        <taxon>Nematoda</taxon>
        <taxon>Chromadorea</taxon>
        <taxon>Rhabditida</taxon>
        <taxon>Tylenchina</taxon>
        <taxon>Cephalobomorpha</taxon>
        <taxon>Cephaloboidea</taxon>
        <taxon>Cephalobidae</taxon>
        <taxon>Acrobeloides</taxon>
    </lineage>
</organism>
<evidence type="ECO:0000313" key="2">
    <source>
        <dbReference type="WBParaSite" id="ACRNAN_scaffold14359.g28757.t1"/>
    </source>
</evidence>
<dbReference type="Proteomes" id="UP000887540">
    <property type="component" value="Unplaced"/>
</dbReference>
<protein>
    <submittedName>
        <fullName evidence="2">Uncharacterized protein</fullName>
    </submittedName>
</protein>